<dbReference type="RefSeq" id="WP_186874902.1">
    <property type="nucleotide sequence ID" value="NZ_JACOPF010000001.1"/>
</dbReference>
<comment type="caution">
    <text evidence="1">The sequence shown here is derived from an EMBL/GenBank/DDBJ whole genome shotgun (WGS) entry which is preliminary data.</text>
</comment>
<evidence type="ECO:0000313" key="1">
    <source>
        <dbReference type="EMBL" id="MBC5688277.1"/>
    </source>
</evidence>
<dbReference type="Proteomes" id="UP000652477">
    <property type="component" value="Unassembled WGS sequence"/>
</dbReference>
<reference evidence="1" key="1">
    <citation type="submission" date="2020-08" db="EMBL/GenBank/DDBJ databases">
        <title>Genome public.</title>
        <authorList>
            <person name="Liu C."/>
            <person name="Sun Q."/>
        </authorList>
    </citation>
    <scope>NUCLEOTIDE SEQUENCE</scope>
    <source>
        <strain evidence="1">NSJ-55</strain>
    </source>
</reference>
<keyword evidence="2" id="KW-1185">Reference proteome</keyword>
<dbReference type="AlphaFoldDB" id="A0A923RRD4"/>
<dbReference type="EMBL" id="JACOPF010000001">
    <property type="protein sequence ID" value="MBC5688277.1"/>
    <property type="molecule type" value="Genomic_DNA"/>
</dbReference>
<organism evidence="1 2">
    <name type="scientific">Mediterraneibacter hominis</name>
    <dbReference type="NCBI Taxonomy" id="2763054"/>
    <lineage>
        <taxon>Bacteria</taxon>
        <taxon>Bacillati</taxon>
        <taxon>Bacillota</taxon>
        <taxon>Clostridia</taxon>
        <taxon>Lachnospirales</taxon>
        <taxon>Lachnospiraceae</taxon>
        <taxon>Mediterraneibacter</taxon>
    </lineage>
</organism>
<proteinExistence type="predicted"/>
<name>A0A923RRD4_9FIRM</name>
<evidence type="ECO:0000313" key="2">
    <source>
        <dbReference type="Proteomes" id="UP000652477"/>
    </source>
</evidence>
<sequence length="55" mass="6530">MRQNNMGRNQEIISLEEYLQKRQAIREKETQKNIHKKKRAGESTTALELAELLYV</sequence>
<gene>
    <name evidence="1" type="ORF">H8S37_04955</name>
</gene>
<accession>A0A923RRD4</accession>
<protein>
    <submittedName>
        <fullName evidence="1">Uncharacterized protein</fullName>
    </submittedName>
</protein>